<dbReference type="GO" id="GO:0005886">
    <property type="term" value="C:plasma membrane"/>
    <property type="evidence" value="ECO:0000318"/>
    <property type="project" value="GO_Central"/>
</dbReference>
<dbReference type="EnsemblMetazoa" id="PPA15034.1">
    <property type="protein sequence ID" value="PPA15034.1"/>
    <property type="gene ID" value="WBGene00104588"/>
</dbReference>
<dbReference type="Pfam" id="PF07662">
    <property type="entry name" value="Nucleos_tra2_C"/>
    <property type="match status" value="2"/>
</dbReference>
<evidence type="ECO:0000313" key="9">
    <source>
        <dbReference type="EnsemblMetazoa" id="PPA15034.1"/>
    </source>
</evidence>
<feature type="region of interest" description="Disordered" evidence="7">
    <location>
        <begin position="94"/>
        <end position="114"/>
    </location>
</feature>
<evidence type="ECO:0000256" key="1">
    <source>
        <dbReference type="ARBA" id="ARBA00004651"/>
    </source>
</evidence>
<name>A0A2A6BAJ5_PRIPA</name>
<comment type="similarity">
    <text evidence="2">Belongs to the concentrative nucleoside transporter (CNT) (TC 2.A.41) family.</text>
</comment>
<dbReference type="PANTHER" id="PTHR10590:SF4">
    <property type="entry name" value="SOLUTE CARRIER FAMILY 28 MEMBER 3"/>
    <property type="match status" value="1"/>
</dbReference>
<dbReference type="GO" id="GO:0005415">
    <property type="term" value="F:nucleoside:sodium symporter activity"/>
    <property type="evidence" value="ECO:0000318"/>
    <property type="project" value="GO_Central"/>
</dbReference>
<feature type="compositionally biased region" description="Basic and acidic residues" evidence="7">
    <location>
        <begin position="43"/>
        <end position="54"/>
    </location>
</feature>
<keyword evidence="6 8" id="KW-0472">Membrane</keyword>
<evidence type="ECO:0000256" key="4">
    <source>
        <dbReference type="ARBA" id="ARBA00022692"/>
    </source>
</evidence>
<feature type="region of interest" description="Disordered" evidence="7">
    <location>
        <begin position="1"/>
        <end position="81"/>
    </location>
</feature>
<feature type="transmembrane region" description="Helical" evidence="8">
    <location>
        <begin position="267"/>
        <end position="286"/>
    </location>
</feature>
<feature type="transmembrane region" description="Helical" evidence="8">
    <location>
        <begin position="328"/>
        <end position="350"/>
    </location>
</feature>
<dbReference type="PANTHER" id="PTHR10590">
    <property type="entry name" value="SODIUM/NUCLEOSIDE COTRANSPORTER"/>
    <property type="match status" value="1"/>
</dbReference>
<keyword evidence="4 8" id="KW-0812">Transmembrane</keyword>
<dbReference type="Pfam" id="PF01773">
    <property type="entry name" value="Nucleos_tra2_N"/>
    <property type="match status" value="1"/>
</dbReference>
<sequence length="701" mass="77192">MKEDDSAEGEWVEERPSVEDKVNPLRSSNEPTPTSSSSSSTTEAEREQGYKLRFSEGQTPVFEMITPKSQKKSKSKSGSMSKARSIASEAEEWSYSDVGGSKEASSRRTEEEEQEEEVGGWRSYFSGRCLIKFYLLTIFSTWVIFAACVNFDREDYASRCVLPWVVVDTLIIAYYGGGLVWRLLRVSERMEEFRERHPMPWADMAREYVCRFFETGSRLLIVPLAGWIVYDAWQSSIRLRSIVAVLAYVAIAVVCSANPARIKWKPVFGAFTLQLGVGITLLRWSTGREKLVLVSNQVVYFLDYTANGTAVVYEWIAFPPHICGFGFVFLYTAMQIIIYFGGIVSLLYYYGIIQAVLAKFAIVMQYTLGTTVIESTNAVACIFLGQTESAVLIGPAFDTMTSSEITTVMCSGFACIAGALFSAYISFGACPEYLLSATVMSASVSLGIAKILYPEIQVSSQKSVEDMKLAKHEYHSFLDAISQGAIGAARVVGAIGMSLVVYLSLLKCVNHSVMWITQRLGYEDTSFNSLVGLTFYPLAWMMGASDAEDPQATTVPQEKSIIYRAPQVNRDETLKVAELMGIKTTVNEFVAYSALAEMIQSGTLKGARAQMVATYALCGFSNIASIGTVLGTMGAMCPRRMKVFSKLALRGLLGGCISCFLTASVAGILVEQPTSCQPKVFNACLNLTTLKGHLDQRYGLI</sequence>
<feature type="compositionally biased region" description="Acidic residues" evidence="7">
    <location>
        <begin position="1"/>
        <end position="11"/>
    </location>
</feature>
<dbReference type="InterPro" id="IPR002668">
    <property type="entry name" value="CNT_N_dom"/>
</dbReference>
<feature type="transmembrane region" description="Helical" evidence="8">
    <location>
        <begin position="612"/>
        <end position="635"/>
    </location>
</feature>
<feature type="transmembrane region" description="Helical" evidence="8">
    <location>
        <begin position="405"/>
        <end position="427"/>
    </location>
</feature>
<feature type="transmembrane region" description="Helical" evidence="8">
    <location>
        <begin position="161"/>
        <end position="184"/>
    </location>
</feature>
<organism evidence="9 10">
    <name type="scientific">Pristionchus pacificus</name>
    <name type="common">Parasitic nematode worm</name>
    <dbReference type="NCBI Taxonomy" id="54126"/>
    <lineage>
        <taxon>Eukaryota</taxon>
        <taxon>Metazoa</taxon>
        <taxon>Ecdysozoa</taxon>
        <taxon>Nematoda</taxon>
        <taxon>Chromadorea</taxon>
        <taxon>Rhabditida</taxon>
        <taxon>Rhabditina</taxon>
        <taxon>Diplogasteromorpha</taxon>
        <taxon>Diplogasteroidea</taxon>
        <taxon>Neodiplogasteridae</taxon>
        <taxon>Pristionchus</taxon>
    </lineage>
</organism>
<dbReference type="InterPro" id="IPR011657">
    <property type="entry name" value="CNT_C_dom"/>
</dbReference>
<dbReference type="Proteomes" id="UP000005239">
    <property type="component" value="Unassembled WGS sequence"/>
</dbReference>
<feature type="transmembrane region" description="Helical" evidence="8">
    <location>
        <begin position="433"/>
        <end position="453"/>
    </location>
</feature>
<accession>A0A8R1UC00</accession>
<dbReference type="InterPro" id="IPR011642">
    <property type="entry name" value="Gate_dom"/>
</dbReference>
<evidence type="ECO:0000256" key="5">
    <source>
        <dbReference type="ARBA" id="ARBA00022989"/>
    </source>
</evidence>
<feature type="transmembrane region" description="Helical" evidence="8">
    <location>
        <begin position="647"/>
        <end position="670"/>
    </location>
</feature>
<gene>
    <name evidence="9" type="primary">WBGene00104588</name>
</gene>
<evidence type="ECO:0000256" key="7">
    <source>
        <dbReference type="SAM" id="MobiDB-lite"/>
    </source>
</evidence>
<evidence type="ECO:0000256" key="3">
    <source>
        <dbReference type="ARBA" id="ARBA00022475"/>
    </source>
</evidence>
<dbReference type="AlphaFoldDB" id="A0A2A6BAJ5"/>
<dbReference type="InterPro" id="IPR008276">
    <property type="entry name" value="C_nuclsd_transpt"/>
</dbReference>
<reference evidence="9" key="2">
    <citation type="submission" date="2022-06" db="UniProtKB">
        <authorList>
            <consortium name="EnsemblMetazoa"/>
        </authorList>
    </citation>
    <scope>IDENTIFICATION</scope>
    <source>
        <strain evidence="9">PS312</strain>
    </source>
</reference>
<feature type="transmembrane region" description="Helical" evidence="8">
    <location>
        <begin position="242"/>
        <end position="260"/>
    </location>
</feature>
<evidence type="ECO:0000256" key="8">
    <source>
        <dbReference type="SAM" id="Phobius"/>
    </source>
</evidence>
<feature type="transmembrane region" description="Helical" evidence="8">
    <location>
        <begin position="477"/>
        <end position="505"/>
    </location>
</feature>
<dbReference type="OrthoDB" id="6075923at2759"/>
<keyword evidence="3" id="KW-1003">Cell membrane</keyword>
<accession>A0A2A6BAJ5</accession>
<feature type="transmembrane region" description="Helical" evidence="8">
    <location>
        <begin position="208"/>
        <end position="230"/>
    </location>
</feature>
<reference evidence="10" key="1">
    <citation type="journal article" date="2008" name="Nat. Genet.">
        <title>The Pristionchus pacificus genome provides a unique perspective on nematode lifestyle and parasitism.</title>
        <authorList>
            <person name="Dieterich C."/>
            <person name="Clifton S.W."/>
            <person name="Schuster L.N."/>
            <person name="Chinwalla A."/>
            <person name="Delehaunty K."/>
            <person name="Dinkelacker I."/>
            <person name="Fulton L."/>
            <person name="Fulton R."/>
            <person name="Godfrey J."/>
            <person name="Minx P."/>
            <person name="Mitreva M."/>
            <person name="Roeseler W."/>
            <person name="Tian H."/>
            <person name="Witte H."/>
            <person name="Yang S.P."/>
            <person name="Wilson R.K."/>
            <person name="Sommer R.J."/>
        </authorList>
    </citation>
    <scope>NUCLEOTIDE SEQUENCE [LARGE SCALE GENOMIC DNA]</scope>
    <source>
        <strain evidence="10">PS312</strain>
    </source>
</reference>
<dbReference type="Pfam" id="PF07670">
    <property type="entry name" value="Gate"/>
    <property type="match status" value="1"/>
</dbReference>
<feature type="transmembrane region" description="Helical" evidence="8">
    <location>
        <begin position="129"/>
        <end position="149"/>
    </location>
</feature>
<evidence type="ECO:0000256" key="2">
    <source>
        <dbReference type="ARBA" id="ARBA00009033"/>
    </source>
</evidence>
<feature type="compositionally biased region" description="Basic and acidic residues" evidence="7">
    <location>
        <begin position="12"/>
        <end position="23"/>
    </location>
</feature>
<proteinExistence type="inferred from homology"/>
<dbReference type="GO" id="GO:1901642">
    <property type="term" value="P:nucleoside transmembrane transport"/>
    <property type="evidence" value="ECO:0000318"/>
    <property type="project" value="GO_Central"/>
</dbReference>
<feature type="compositionally biased region" description="Low complexity" evidence="7">
    <location>
        <begin position="27"/>
        <end position="42"/>
    </location>
</feature>
<protein>
    <submittedName>
        <fullName evidence="9">Uncharacterized protein</fullName>
    </submittedName>
</protein>
<evidence type="ECO:0000256" key="6">
    <source>
        <dbReference type="ARBA" id="ARBA00023136"/>
    </source>
</evidence>
<keyword evidence="10" id="KW-1185">Reference proteome</keyword>
<evidence type="ECO:0000313" key="10">
    <source>
        <dbReference type="Proteomes" id="UP000005239"/>
    </source>
</evidence>
<keyword evidence="5 8" id="KW-1133">Transmembrane helix</keyword>
<comment type="subcellular location">
    <subcellularLocation>
        <location evidence="1">Cell membrane</location>
        <topology evidence="1">Multi-pass membrane protein</topology>
    </subcellularLocation>
</comment>